<accession>A0A292Q5K7</accession>
<dbReference type="Proteomes" id="UP001412239">
    <property type="component" value="Unassembled WGS sequence"/>
</dbReference>
<name>A0A292Q5K7_9PEZI</name>
<evidence type="ECO:0000313" key="3">
    <source>
        <dbReference type="Proteomes" id="UP001412239"/>
    </source>
</evidence>
<feature type="chain" id="PRO_5012268265" evidence="1">
    <location>
        <begin position="20"/>
        <end position="122"/>
    </location>
</feature>
<organism evidence="2 3">
    <name type="scientific">Tuber aestivum</name>
    <name type="common">summer truffle</name>
    <dbReference type="NCBI Taxonomy" id="59557"/>
    <lineage>
        <taxon>Eukaryota</taxon>
        <taxon>Fungi</taxon>
        <taxon>Dikarya</taxon>
        <taxon>Ascomycota</taxon>
        <taxon>Pezizomycotina</taxon>
        <taxon>Pezizomycetes</taxon>
        <taxon>Pezizales</taxon>
        <taxon>Tuberaceae</taxon>
        <taxon>Tuber</taxon>
    </lineage>
</organism>
<proteinExistence type="predicted"/>
<sequence length="122" mass="12870">MQLSTLAGIIFLAASSVTAQQLSVTLWNFPNFKDGEGVGTAGNPLTVNIGEETYIGAANANLVDSAKIPPGYVCLFFGGHENGKCIEGKDEFQCIEGDNPVLDFSDTFECIRCYGPGAACPK</sequence>
<gene>
    <name evidence="2" type="ORF">GSTUAT00000843001</name>
</gene>
<evidence type="ECO:0000313" key="2">
    <source>
        <dbReference type="EMBL" id="CUS15039.1"/>
    </source>
</evidence>
<evidence type="ECO:0000256" key="1">
    <source>
        <dbReference type="SAM" id="SignalP"/>
    </source>
</evidence>
<keyword evidence="3" id="KW-1185">Reference proteome</keyword>
<feature type="signal peptide" evidence="1">
    <location>
        <begin position="1"/>
        <end position="19"/>
    </location>
</feature>
<keyword evidence="1" id="KW-0732">Signal</keyword>
<dbReference type="EMBL" id="LN890952">
    <property type="protein sequence ID" value="CUS15039.1"/>
    <property type="molecule type" value="Genomic_DNA"/>
</dbReference>
<protein>
    <submittedName>
        <fullName evidence="2">Uncharacterized protein</fullName>
    </submittedName>
</protein>
<reference evidence="2" key="1">
    <citation type="submission" date="2015-10" db="EMBL/GenBank/DDBJ databases">
        <authorList>
            <person name="Regsiter A."/>
            <person name="william w."/>
        </authorList>
    </citation>
    <scope>NUCLEOTIDE SEQUENCE</scope>
    <source>
        <strain evidence="2">Montdore</strain>
    </source>
</reference>
<dbReference type="AlphaFoldDB" id="A0A292Q5K7"/>